<dbReference type="EMBL" id="JAPFFK010000006">
    <property type="protein sequence ID" value="KAJ6759742.1"/>
    <property type="molecule type" value="Genomic_DNA"/>
</dbReference>
<dbReference type="InterPro" id="IPR024224">
    <property type="entry name" value="DENND6"/>
</dbReference>
<evidence type="ECO:0000256" key="1">
    <source>
        <dbReference type="ARBA" id="ARBA00007159"/>
    </source>
</evidence>
<sequence length="374" mass="42247">MSRSPSFVVKQELTLKTDLESLQQWVVAFCIIRFDLEQGQLIEECYPPGSLSNEEELDVAFSSFPDSVSQNQNRTSIHDCVFFFRIQRRKSSEQRNVSLLDIIETDDKEVSSNSTKEKVINRRKNRIDTKRLKYLYGYVFNRQRHDERLRRGKKTLEHIAAYVSTWPAPAPGKHMELPIGNALLKVSLPTAHNIFGAFRSILLQLWLLWELLLIGEPTLIIGSTPPQCCEAVASLVSLVAPLPCSIDFRPYFTIHDPDFKHLNSLREGDTFPPMILAVTNLFFLKALRNIPHIVSVGSPAPNSNQVPFASRSAGRIPGRPEGFGLQKLSLKKFSPSSLLSAVKLRRDGPLCLMTEHKEAVWSTYVATNSLTLLS</sequence>
<dbReference type="AlphaFoldDB" id="A0A9Q0W3J5"/>
<evidence type="ECO:0000313" key="3">
    <source>
        <dbReference type="EMBL" id="KAJ6759742.1"/>
    </source>
</evidence>
<dbReference type="PANTHER" id="PTHR13677">
    <property type="entry name" value="LD41638P"/>
    <property type="match status" value="1"/>
</dbReference>
<proteinExistence type="inferred from homology"/>
<organism evidence="3 4">
    <name type="scientific">Salix purpurea</name>
    <name type="common">Purple osier willow</name>
    <dbReference type="NCBI Taxonomy" id="77065"/>
    <lineage>
        <taxon>Eukaryota</taxon>
        <taxon>Viridiplantae</taxon>
        <taxon>Streptophyta</taxon>
        <taxon>Embryophyta</taxon>
        <taxon>Tracheophyta</taxon>
        <taxon>Spermatophyta</taxon>
        <taxon>Magnoliopsida</taxon>
        <taxon>eudicotyledons</taxon>
        <taxon>Gunneridae</taxon>
        <taxon>Pentapetalae</taxon>
        <taxon>rosids</taxon>
        <taxon>fabids</taxon>
        <taxon>Malpighiales</taxon>
        <taxon>Salicaceae</taxon>
        <taxon>Saliceae</taxon>
        <taxon>Salix</taxon>
    </lineage>
</organism>
<dbReference type="OrthoDB" id="10265409at2759"/>
<feature type="domain" description="UDENN" evidence="2">
    <location>
        <begin position="27"/>
        <end position="374"/>
    </location>
</feature>
<evidence type="ECO:0000259" key="2">
    <source>
        <dbReference type="PROSITE" id="PS50211"/>
    </source>
</evidence>
<gene>
    <name evidence="3" type="ORF">OIU79_024744</name>
</gene>
<reference evidence="3" key="1">
    <citation type="submission" date="2022-11" db="EMBL/GenBank/DDBJ databases">
        <authorList>
            <person name="Hyden B.L."/>
            <person name="Feng K."/>
            <person name="Yates T."/>
            <person name="Jawdy S."/>
            <person name="Smart L.B."/>
            <person name="Muchero W."/>
        </authorList>
    </citation>
    <scope>NUCLEOTIDE SEQUENCE</scope>
    <source>
        <tissue evidence="3">Shoot tip</tissue>
    </source>
</reference>
<accession>A0A9Q0W3J5</accession>
<keyword evidence="4" id="KW-1185">Reference proteome</keyword>
<dbReference type="PANTHER" id="PTHR13677:SF0">
    <property type="entry name" value="LD41638P"/>
    <property type="match status" value="1"/>
</dbReference>
<dbReference type="GO" id="GO:0055037">
    <property type="term" value="C:recycling endosome"/>
    <property type="evidence" value="ECO:0007669"/>
    <property type="project" value="TreeGrafter"/>
</dbReference>
<protein>
    <recommendedName>
        <fullName evidence="2">UDENN domain-containing protein</fullName>
    </recommendedName>
</protein>
<comment type="similarity">
    <text evidence="1">Belongs to the DENND6 family.</text>
</comment>
<name>A0A9Q0W3J5_SALPP</name>
<dbReference type="PROSITE" id="PS50211">
    <property type="entry name" value="DENN"/>
    <property type="match status" value="1"/>
</dbReference>
<comment type="caution">
    <text evidence="3">The sequence shown here is derived from an EMBL/GenBank/DDBJ whole genome shotgun (WGS) entry which is preliminary data.</text>
</comment>
<dbReference type="InterPro" id="IPR037516">
    <property type="entry name" value="Tripartite_DENN"/>
</dbReference>
<reference evidence="3" key="2">
    <citation type="journal article" date="2023" name="Int. J. Mol. Sci.">
        <title>De Novo Assembly and Annotation of 11 Diverse Shrub Willow (Salix) Genomes Reveals Novel Gene Organization in Sex-Linked Regions.</title>
        <authorList>
            <person name="Hyden B."/>
            <person name="Feng K."/>
            <person name="Yates T.B."/>
            <person name="Jawdy S."/>
            <person name="Cereghino C."/>
            <person name="Smart L.B."/>
            <person name="Muchero W."/>
        </authorList>
    </citation>
    <scope>NUCLEOTIDE SEQUENCE</scope>
    <source>
        <tissue evidence="3">Shoot tip</tissue>
    </source>
</reference>
<evidence type="ECO:0000313" key="4">
    <source>
        <dbReference type="Proteomes" id="UP001151532"/>
    </source>
</evidence>
<dbReference type="GO" id="GO:0005085">
    <property type="term" value="F:guanyl-nucleotide exchange factor activity"/>
    <property type="evidence" value="ECO:0007669"/>
    <property type="project" value="InterPro"/>
</dbReference>
<dbReference type="Proteomes" id="UP001151532">
    <property type="component" value="Chromosome 15Z"/>
</dbReference>